<sequence>MQAVDVQIEAEKGKLRGITREKSAFAVACTAVASSAEKPFFDEKKPAHYCTGCVMFSLVRQRPAL</sequence>
<accession>A0ABX7PYD3</accession>
<reference evidence="1 2" key="1">
    <citation type="submission" date="2021-03" db="EMBL/GenBank/DDBJ databases">
        <authorList>
            <person name="Li Y."/>
            <person name="Li S."/>
            <person name="Chen M."/>
            <person name="Peng G."/>
            <person name="Tan Z."/>
            <person name="An Q."/>
        </authorList>
    </citation>
    <scope>NUCLEOTIDE SEQUENCE [LARGE SCALE GENOMIC DNA]</scope>
    <source>
        <strain evidence="1 2">Ola 51</strain>
    </source>
</reference>
<evidence type="ECO:0000313" key="2">
    <source>
        <dbReference type="Proteomes" id="UP000078227"/>
    </source>
</evidence>
<protein>
    <submittedName>
        <fullName evidence="1">Uncharacterized protein</fullName>
    </submittedName>
</protein>
<proteinExistence type="predicted"/>
<organism evidence="1 2">
    <name type="scientific">Kosakonia oryzae</name>
    <dbReference type="NCBI Taxonomy" id="497725"/>
    <lineage>
        <taxon>Bacteria</taxon>
        <taxon>Pseudomonadati</taxon>
        <taxon>Pseudomonadota</taxon>
        <taxon>Gammaproteobacteria</taxon>
        <taxon>Enterobacterales</taxon>
        <taxon>Enterobacteriaceae</taxon>
        <taxon>Kosakonia</taxon>
    </lineage>
</organism>
<evidence type="ECO:0000313" key="1">
    <source>
        <dbReference type="EMBL" id="QSV12502.1"/>
    </source>
</evidence>
<gene>
    <name evidence="1" type="ORF">AWR26_24735</name>
</gene>
<dbReference type="EMBL" id="CP014007">
    <property type="protein sequence ID" value="QSV12502.1"/>
    <property type="molecule type" value="Genomic_DNA"/>
</dbReference>
<keyword evidence="2" id="KW-1185">Reference proteome</keyword>
<name>A0ABX7PYD3_9ENTR</name>
<dbReference type="Proteomes" id="UP000078227">
    <property type="component" value="Chromosome"/>
</dbReference>
<dbReference type="RefSeq" id="WP_074922545.1">
    <property type="nucleotide sequence ID" value="NZ_CP014007.2"/>
</dbReference>